<evidence type="ECO:0000313" key="2">
    <source>
        <dbReference type="Proteomes" id="UP000004956"/>
    </source>
</evidence>
<dbReference type="Proteomes" id="UP000004956">
    <property type="component" value="Unassembled WGS sequence"/>
</dbReference>
<organism evidence="1 2">
    <name type="scientific">Sutterella parvirubra YIT 11816</name>
    <dbReference type="NCBI Taxonomy" id="762967"/>
    <lineage>
        <taxon>Bacteria</taxon>
        <taxon>Pseudomonadati</taxon>
        <taxon>Pseudomonadota</taxon>
        <taxon>Betaproteobacteria</taxon>
        <taxon>Burkholderiales</taxon>
        <taxon>Sutterellaceae</taxon>
        <taxon>Sutterella</taxon>
    </lineage>
</organism>
<sequence>MFRFSHGFDPLLDARTLTQSGLSRWGMGEKTLFENLWITMWISAFARFPLPYPPHVKERELSTYTR</sequence>
<gene>
    <name evidence="1" type="ORF">HMPREF9440_00005</name>
</gene>
<keyword evidence="2" id="KW-1185">Reference proteome</keyword>
<dbReference type="AlphaFoldDB" id="H3KBB1"/>
<comment type="caution">
    <text evidence="1">The sequence shown here is derived from an EMBL/GenBank/DDBJ whole genome shotgun (WGS) entry which is preliminary data.</text>
</comment>
<name>H3KBB1_9BURK</name>
<evidence type="ECO:0000313" key="1">
    <source>
        <dbReference type="EMBL" id="EHY32543.1"/>
    </source>
</evidence>
<dbReference type="EMBL" id="AFBQ01000002">
    <property type="protein sequence ID" value="EHY32543.1"/>
    <property type="molecule type" value="Genomic_DNA"/>
</dbReference>
<protein>
    <submittedName>
        <fullName evidence="1">Uncharacterized protein</fullName>
    </submittedName>
</protein>
<dbReference type="HOGENOM" id="CLU_2829681_0_0_4"/>
<dbReference type="PATRIC" id="fig|762967.3.peg.3"/>
<proteinExistence type="predicted"/>
<reference evidence="1 2" key="1">
    <citation type="submission" date="2011-11" db="EMBL/GenBank/DDBJ databases">
        <authorList>
            <person name="Weinstock G."/>
            <person name="Sodergren E."/>
            <person name="Clifton S."/>
            <person name="Fulton L."/>
            <person name="Fulton B."/>
            <person name="Courtney L."/>
            <person name="Fronick C."/>
            <person name="Harrison M."/>
            <person name="Strong C."/>
            <person name="Farmer C."/>
            <person name="Delahaunty K."/>
            <person name="Markovic C."/>
            <person name="Hall O."/>
            <person name="Minx P."/>
            <person name="Tomlinson C."/>
            <person name="Mitreva M."/>
            <person name="Hou S."/>
            <person name="Chen J."/>
            <person name="Wollam A."/>
            <person name="Pepin K.H."/>
            <person name="Johnson M."/>
            <person name="Bhonagiri V."/>
            <person name="Zhang X."/>
            <person name="Suruliraj S."/>
            <person name="Warren W."/>
            <person name="Chinwalla A."/>
            <person name="Mardis E.R."/>
            <person name="Wilson R.K."/>
        </authorList>
    </citation>
    <scope>NUCLEOTIDE SEQUENCE [LARGE SCALE GENOMIC DNA]</scope>
    <source>
        <strain evidence="1 2">YIT 11816</strain>
    </source>
</reference>
<accession>H3KBB1</accession>